<reference evidence="3 4" key="1">
    <citation type="submission" date="2023-05" db="EMBL/GenBank/DDBJ databases">
        <authorList>
            <person name="Zhang X."/>
        </authorList>
    </citation>
    <scope>NUCLEOTIDE SEQUENCE [LARGE SCALE GENOMIC DNA]</scope>
    <source>
        <strain evidence="3 4">DM2B3-1</strain>
    </source>
</reference>
<evidence type="ECO:0000313" key="4">
    <source>
        <dbReference type="Proteomes" id="UP001228581"/>
    </source>
</evidence>
<dbReference type="EMBL" id="JASJOT010000020">
    <property type="protein sequence ID" value="MDJ1496256.1"/>
    <property type="molecule type" value="Genomic_DNA"/>
</dbReference>
<dbReference type="InterPro" id="IPR005182">
    <property type="entry name" value="YdbS-like_PH"/>
</dbReference>
<dbReference type="Pfam" id="PF03703">
    <property type="entry name" value="bPH_2"/>
    <property type="match status" value="1"/>
</dbReference>
<organism evidence="3 4">
    <name type="scientific">Xanthocytophaga flava</name>
    <dbReference type="NCBI Taxonomy" id="3048013"/>
    <lineage>
        <taxon>Bacteria</taxon>
        <taxon>Pseudomonadati</taxon>
        <taxon>Bacteroidota</taxon>
        <taxon>Cytophagia</taxon>
        <taxon>Cytophagales</taxon>
        <taxon>Rhodocytophagaceae</taxon>
        <taxon>Xanthocytophaga</taxon>
    </lineage>
</organism>
<protein>
    <submittedName>
        <fullName evidence="3">PH domain-containing protein</fullName>
    </submittedName>
</protein>
<keyword evidence="1" id="KW-0812">Transmembrane</keyword>
<dbReference type="Proteomes" id="UP001228581">
    <property type="component" value="Unassembled WGS sequence"/>
</dbReference>
<gene>
    <name evidence="3" type="ORF">QNI19_25180</name>
</gene>
<name>A0ABT7CRD8_9BACT</name>
<feature type="domain" description="YdbS-like PH" evidence="2">
    <location>
        <begin position="95"/>
        <end position="148"/>
    </location>
</feature>
<comment type="caution">
    <text evidence="3">The sequence shown here is derived from an EMBL/GenBank/DDBJ whole genome shotgun (WGS) entry which is preliminary data.</text>
</comment>
<keyword evidence="1" id="KW-0472">Membrane</keyword>
<keyword evidence="1" id="KW-1133">Transmembrane helix</keyword>
<dbReference type="RefSeq" id="WP_314000916.1">
    <property type="nucleotide sequence ID" value="NZ_JASJOR010000002.1"/>
</dbReference>
<evidence type="ECO:0000256" key="1">
    <source>
        <dbReference type="SAM" id="Phobius"/>
    </source>
</evidence>
<evidence type="ECO:0000259" key="2">
    <source>
        <dbReference type="Pfam" id="PF03703"/>
    </source>
</evidence>
<evidence type="ECO:0000313" key="3">
    <source>
        <dbReference type="EMBL" id="MDJ1496256.1"/>
    </source>
</evidence>
<feature type="transmembrane region" description="Helical" evidence="1">
    <location>
        <begin position="31"/>
        <end position="55"/>
    </location>
</feature>
<keyword evidence="4" id="KW-1185">Reference proteome</keyword>
<feature type="transmembrane region" description="Helical" evidence="1">
    <location>
        <begin position="67"/>
        <end position="87"/>
    </location>
</feature>
<proteinExistence type="predicted"/>
<sequence length="211" mass="24421">MSNAFDKNLLPEFDSVKDNNEDILWIGKPKFIPYIFSGLGAALFTLAFGIVWLLTTINFKNDEENSASPFFWLFGLIPLIQGLYVFLNRLFSFSNTAYGYSNKRVMMRTGFIGTDFKTIDYDKISDIEVTVNVIERMYNVGTIRFFSGRTHTDEGNTTKLYDTWCAIENPYEVFKLVKQTSVDIKTDFNYPNALRPETNPGYKTKYDRKED</sequence>
<accession>A0ABT7CRD8</accession>